<evidence type="ECO:0000313" key="2">
    <source>
        <dbReference type="EMBL" id="KUJ17063.1"/>
    </source>
</evidence>
<dbReference type="KEGG" id="psco:LY89DRAFT_782270"/>
<evidence type="ECO:0000259" key="1">
    <source>
        <dbReference type="Pfam" id="PF20150"/>
    </source>
</evidence>
<dbReference type="AlphaFoldDB" id="A0A194XA66"/>
<organism evidence="2 3">
    <name type="scientific">Mollisia scopiformis</name>
    <name type="common">Conifer needle endophyte fungus</name>
    <name type="synonym">Phialocephala scopiformis</name>
    <dbReference type="NCBI Taxonomy" id="149040"/>
    <lineage>
        <taxon>Eukaryota</taxon>
        <taxon>Fungi</taxon>
        <taxon>Dikarya</taxon>
        <taxon>Ascomycota</taxon>
        <taxon>Pezizomycotina</taxon>
        <taxon>Leotiomycetes</taxon>
        <taxon>Helotiales</taxon>
        <taxon>Mollisiaceae</taxon>
        <taxon>Mollisia</taxon>
    </lineage>
</organism>
<dbReference type="EMBL" id="KQ947415">
    <property type="protein sequence ID" value="KUJ17063.1"/>
    <property type="molecule type" value="Genomic_DNA"/>
</dbReference>
<dbReference type="RefSeq" id="XP_018071418.1">
    <property type="nucleotide sequence ID" value="XM_018222564.1"/>
</dbReference>
<protein>
    <recommendedName>
        <fullName evidence="1">2EXR domain-containing protein</fullName>
    </recommendedName>
</protein>
<sequence length="258" mass="30195">MEKARIDNLALWAERLSFTPAITQDRKTRLPTFSNLPREMKELIWELTIEPRVISIYAFDESRGKFGGNAPIPSTLSVSREWRRYFMTLHPLCFGSNNHAPKIRFNGAVDSIFINEERCLFNASYFFYFCMSKKEAATVRYLVFDEHFKTGNGWETCIQEEVIANLTALEHLTVIGDTWCKKLTDEKSDEWEVHDGCRKCEITDGSWMEPTDTDDCIPFKFLVGAWKLFRTLPREKLRFGYAGIPDEHYINPEGRWEY</sequence>
<dbReference type="InterPro" id="IPR045518">
    <property type="entry name" value="2EXR"/>
</dbReference>
<gene>
    <name evidence="2" type="ORF">LY89DRAFT_782270</name>
</gene>
<proteinExistence type="predicted"/>
<accession>A0A194XA66</accession>
<dbReference type="GeneID" id="28832290"/>
<dbReference type="InParanoid" id="A0A194XA66"/>
<dbReference type="Pfam" id="PF20150">
    <property type="entry name" value="2EXR"/>
    <property type="match status" value="1"/>
</dbReference>
<reference evidence="2 3" key="1">
    <citation type="submission" date="2015-10" db="EMBL/GenBank/DDBJ databases">
        <title>Full genome of DAOMC 229536 Phialocephala scopiformis, a fungal endophyte of spruce producing the potent anti-insectan compound rugulosin.</title>
        <authorList>
            <consortium name="DOE Joint Genome Institute"/>
            <person name="Walker A.K."/>
            <person name="Frasz S.L."/>
            <person name="Seifert K.A."/>
            <person name="Miller J.D."/>
            <person name="Mondo S.J."/>
            <person name="Labutti K."/>
            <person name="Lipzen A."/>
            <person name="Dockter R."/>
            <person name="Kennedy M."/>
            <person name="Grigoriev I.V."/>
            <person name="Spatafora J.W."/>
        </authorList>
    </citation>
    <scope>NUCLEOTIDE SEQUENCE [LARGE SCALE GENOMIC DNA]</scope>
    <source>
        <strain evidence="2 3">CBS 120377</strain>
    </source>
</reference>
<dbReference type="Proteomes" id="UP000070700">
    <property type="component" value="Unassembled WGS sequence"/>
</dbReference>
<dbReference type="PANTHER" id="PTHR35910">
    <property type="entry name" value="2EXR DOMAIN-CONTAINING PROTEIN"/>
    <property type="match status" value="1"/>
</dbReference>
<keyword evidence="3" id="KW-1185">Reference proteome</keyword>
<name>A0A194XA66_MOLSC</name>
<evidence type="ECO:0000313" key="3">
    <source>
        <dbReference type="Proteomes" id="UP000070700"/>
    </source>
</evidence>
<feature type="domain" description="2EXR" evidence="1">
    <location>
        <begin position="31"/>
        <end position="112"/>
    </location>
</feature>
<dbReference type="PANTHER" id="PTHR35910:SF6">
    <property type="entry name" value="2EXR DOMAIN-CONTAINING PROTEIN"/>
    <property type="match status" value="1"/>
</dbReference>
<dbReference type="OrthoDB" id="3513892at2759"/>